<evidence type="ECO:0000313" key="6">
    <source>
        <dbReference type="Proteomes" id="UP000266328"/>
    </source>
</evidence>
<dbReference type="GO" id="GO:0036221">
    <property type="term" value="F:UTP diphosphatase activity"/>
    <property type="evidence" value="ECO:0007669"/>
    <property type="project" value="RHEA"/>
</dbReference>
<feature type="site" description="Important for substrate specificity" evidence="4">
    <location>
        <position position="11"/>
    </location>
</feature>
<name>A0A398CUK5_9BACT</name>
<comment type="function">
    <text evidence="4">Nucleoside triphosphate pyrophosphatase that hydrolyzes dTTP and UTP. May have a dual role in cell division arrest and in preventing the incorporation of modified nucleotides into cellular nucleic acids.</text>
</comment>
<dbReference type="EC" id="3.6.1.9" evidence="4"/>
<proteinExistence type="inferred from homology"/>
<dbReference type="NCBIfam" id="TIGR00172">
    <property type="entry name" value="maf"/>
    <property type="match status" value="1"/>
</dbReference>
<comment type="cofactor">
    <cofactor evidence="1 4">
        <name>a divalent metal cation</name>
        <dbReference type="ChEBI" id="CHEBI:60240"/>
    </cofactor>
</comment>
<dbReference type="CDD" id="cd00555">
    <property type="entry name" value="Maf"/>
    <property type="match status" value="1"/>
</dbReference>
<dbReference type="OrthoDB" id="9807767at2"/>
<organism evidence="5 6">
    <name type="scientific">Candidatus Cryosericum terrychapinii</name>
    <dbReference type="NCBI Taxonomy" id="2290919"/>
    <lineage>
        <taxon>Bacteria</taxon>
        <taxon>Pseudomonadati</taxon>
        <taxon>Caldisericota/Cryosericota group</taxon>
        <taxon>Candidatus Cryosericota</taxon>
        <taxon>Candidatus Cryosericia</taxon>
        <taxon>Candidatus Cryosericales</taxon>
        <taxon>Candidatus Cryosericaceae</taxon>
        <taxon>Candidatus Cryosericum</taxon>
    </lineage>
</organism>
<dbReference type="Gene3D" id="3.90.950.10">
    <property type="match status" value="1"/>
</dbReference>
<dbReference type="RefSeq" id="WP_119088907.1">
    <property type="nucleotide sequence ID" value="NZ_QXIS01000016.1"/>
</dbReference>
<feature type="site" description="Important for substrate specificity" evidence="4">
    <location>
        <position position="152"/>
    </location>
</feature>
<dbReference type="PANTHER" id="PTHR43213">
    <property type="entry name" value="BIFUNCTIONAL DTTP/UTP PYROPHOSPHATASE/METHYLTRANSFERASE PROTEIN-RELATED"/>
    <property type="match status" value="1"/>
</dbReference>
<sequence>MRIYLASSSPRRAHMLAEWGIPFSVVAGDADEVMLDAAPENCAAQNALAKARSGTNHVDAGLVVGADTVVACEGRILGKPLDEGQARDMLALLEGREHRVITAMAAVLMPEKMEGARTSITRVFMRRLSENERDAYLSNSEYLDKAGAYAVQGLAASFIERTDGPMDTIIGFTMSDFYALCAELHVDMRR</sequence>
<feature type="active site" description="Proton acceptor" evidence="4">
    <location>
        <position position="67"/>
    </location>
</feature>
<dbReference type="InterPro" id="IPR003697">
    <property type="entry name" value="Maf-like"/>
</dbReference>
<dbReference type="PANTHER" id="PTHR43213:SF5">
    <property type="entry name" value="BIFUNCTIONAL DTTP_UTP PYROPHOSPHATASE_METHYLTRANSFERASE PROTEIN-RELATED"/>
    <property type="match status" value="1"/>
</dbReference>
<evidence type="ECO:0000256" key="1">
    <source>
        <dbReference type="ARBA" id="ARBA00001968"/>
    </source>
</evidence>
<evidence type="ECO:0000256" key="2">
    <source>
        <dbReference type="ARBA" id="ARBA00022801"/>
    </source>
</evidence>
<keyword evidence="3 4" id="KW-0546">Nucleotide metabolism</keyword>
<dbReference type="InterPro" id="IPR029001">
    <property type="entry name" value="ITPase-like_fam"/>
</dbReference>
<dbReference type="Pfam" id="PF02545">
    <property type="entry name" value="Maf"/>
    <property type="match status" value="1"/>
</dbReference>
<keyword evidence="4" id="KW-0963">Cytoplasm</keyword>
<gene>
    <name evidence="5" type="primary">maf</name>
    <name evidence="5" type="ORF">SMC7_03060</name>
</gene>
<comment type="similarity">
    <text evidence="4">Belongs to the Maf family. YhdE subfamily.</text>
</comment>
<evidence type="ECO:0000256" key="4">
    <source>
        <dbReference type="HAMAP-Rule" id="MF_00528"/>
    </source>
</evidence>
<comment type="catalytic activity">
    <reaction evidence="4">
        <text>UTP + H2O = UMP + diphosphate + H(+)</text>
        <dbReference type="Rhea" id="RHEA:29395"/>
        <dbReference type="ChEBI" id="CHEBI:15377"/>
        <dbReference type="ChEBI" id="CHEBI:15378"/>
        <dbReference type="ChEBI" id="CHEBI:33019"/>
        <dbReference type="ChEBI" id="CHEBI:46398"/>
        <dbReference type="ChEBI" id="CHEBI:57865"/>
        <dbReference type="EC" id="3.6.1.9"/>
    </reaction>
</comment>
<keyword evidence="2 4" id="KW-0378">Hydrolase</keyword>
<comment type="catalytic activity">
    <reaction evidence="4">
        <text>dTTP + H2O = dTMP + diphosphate + H(+)</text>
        <dbReference type="Rhea" id="RHEA:28534"/>
        <dbReference type="ChEBI" id="CHEBI:15377"/>
        <dbReference type="ChEBI" id="CHEBI:15378"/>
        <dbReference type="ChEBI" id="CHEBI:33019"/>
        <dbReference type="ChEBI" id="CHEBI:37568"/>
        <dbReference type="ChEBI" id="CHEBI:63528"/>
        <dbReference type="EC" id="3.6.1.9"/>
    </reaction>
</comment>
<dbReference type="AlphaFoldDB" id="A0A398CUK5"/>
<comment type="caution">
    <text evidence="5">The sequence shown here is derived from an EMBL/GenBank/DDBJ whole genome shotgun (WGS) entry which is preliminary data.</text>
</comment>
<comment type="subcellular location">
    <subcellularLocation>
        <location evidence="4">Cytoplasm</location>
    </subcellularLocation>
</comment>
<accession>A0A398CUK5</accession>
<dbReference type="EMBL" id="QXIS01000016">
    <property type="protein sequence ID" value="RIE06305.1"/>
    <property type="molecule type" value="Genomic_DNA"/>
</dbReference>
<comment type="caution">
    <text evidence="4">Lacks conserved residue(s) required for the propagation of feature annotation.</text>
</comment>
<dbReference type="SUPFAM" id="SSF52972">
    <property type="entry name" value="ITPase-like"/>
    <property type="match status" value="1"/>
</dbReference>
<evidence type="ECO:0000313" key="5">
    <source>
        <dbReference type="EMBL" id="RIE06305.1"/>
    </source>
</evidence>
<feature type="site" description="Important for substrate specificity" evidence="4">
    <location>
        <position position="68"/>
    </location>
</feature>
<dbReference type="GO" id="GO:0005737">
    <property type="term" value="C:cytoplasm"/>
    <property type="evidence" value="ECO:0007669"/>
    <property type="project" value="UniProtKB-SubCell"/>
</dbReference>
<dbReference type="Proteomes" id="UP000266328">
    <property type="component" value="Unassembled WGS sequence"/>
</dbReference>
<dbReference type="HAMAP" id="MF_00528">
    <property type="entry name" value="Maf"/>
    <property type="match status" value="1"/>
</dbReference>
<dbReference type="GO" id="GO:0036218">
    <property type="term" value="F:dTTP diphosphatase activity"/>
    <property type="evidence" value="ECO:0007669"/>
    <property type="project" value="RHEA"/>
</dbReference>
<dbReference type="GO" id="GO:0009117">
    <property type="term" value="P:nucleotide metabolic process"/>
    <property type="evidence" value="ECO:0007669"/>
    <property type="project" value="UniProtKB-KW"/>
</dbReference>
<protein>
    <recommendedName>
        <fullName evidence="4">dTTP/UTP pyrophosphatase</fullName>
        <shortName evidence="4">dTTPase/UTPase</shortName>
        <ecNumber evidence="4">3.6.1.9</ecNumber>
    </recommendedName>
    <alternativeName>
        <fullName evidence="4">Nucleoside triphosphate pyrophosphatase</fullName>
    </alternativeName>
    <alternativeName>
        <fullName evidence="4">Nucleotide pyrophosphatase</fullName>
        <shortName evidence="4">Nucleotide PPase</shortName>
    </alternativeName>
</protein>
<evidence type="ECO:0000256" key="3">
    <source>
        <dbReference type="ARBA" id="ARBA00023080"/>
    </source>
</evidence>
<dbReference type="PIRSF" id="PIRSF006305">
    <property type="entry name" value="Maf"/>
    <property type="match status" value="1"/>
</dbReference>
<keyword evidence="6" id="KW-1185">Reference proteome</keyword>
<reference evidence="5 6" key="1">
    <citation type="submission" date="2018-09" db="EMBL/GenBank/DDBJ databases">
        <title>Discovery and Ecogenomic Context for Candidatus Cryosericales, a Global Caldiserica Order Active in Thawing Permafrost.</title>
        <authorList>
            <person name="Martinez M.A."/>
            <person name="Woodcroft B.J."/>
            <person name="Ignacio Espinoza J.C."/>
            <person name="Zayed A."/>
            <person name="Singleton C.M."/>
            <person name="Boyd J."/>
            <person name="Li Y.-F."/>
            <person name="Purvine S."/>
            <person name="Maughan H."/>
            <person name="Hodgkins S.B."/>
            <person name="Anderson D."/>
            <person name="Sederholm M."/>
            <person name="Temperton B."/>
            <person name="Saleska S.R."/>
            <person name="Tyson G.W."/>
            <person name="Rich V.I."/>
        </authorList>
    </citation>
    <scope>NUCLEOTIDE SEQUENCE [LARGE SCALE GENOMIC DNA]</scope>
    <source>
        <strain evidence="5 6">SMC7</strain>
    </source>
</reference>